<keyword evidence="4 8" id="KW-0418">Kinase</keyword>
<evidence type="ECO:0000313" key="11">
    <source>
        <dbReference type="EMBL" id="GAA0626698.1"/>
    </source>
</evidence>
<evidence type="ECO:0000256" key="6">
    <source>
        <dbReference type="ARBA" id="ARBA00047615"/>
    </source>
</evidence>
<organism evidence="11 12">
    <name type="scientific">Sporichthya brevicatena</name>
    <dbReference type="NCBI Taxonomy" id="171442"/>
    <lineage>
        <taxon>Bacteria</taxon>
        <taxon>Bacillati</taxon>
        <taxon>Actinomycetota</taxon>
        <taxon>Actinomycetes</taxon>
        <taxon>Sporichthyales</taxon>
        <taxon>Sporichthyaceae</taxon>
        <taxon>Sporichthya</taxon>
    </lineage>
</organism>
<evidence type="ECO:0000256" key="4">
    <source>
        <dbReference type="ARBA" id="ARBA00022777"/>
    </source>
</evidence>
<evidence type="ECO:0000256" key="2">
    <source>
        <dbReference type="ARBA" id="ARBA00022679"/>
    </source>
</evidence>
<evidence type="ECO:0000256" key="5">
    <source>
        <dbReference type="ARBA" id="ARBA00022840"/>
    </source>
</evidence>
<keyword evidence="8" id="KW-0963">Cytoplasm</keyword>
<feature type="binding site" evidence="8">
    <location>
        <begin position="12"/>
        <end position="20"/>
    </location>
    <ligand>
        <name>ATP</name>
        <dbReference type="ChEBI" id="CHEBI:30616"/>
    </ligand>
</feature>
<keyword evidence="3 8" id="KW-0547">Nucleotide-binding</keyword>
<sequence>METAPIVLAMDGPSGSGKSSVSREVAATLGFRYLDTGAMYRAITWWMLREGVDVDDAETVGALAGKPELLIGTDPTAPTISVDGTDVSAPIRGREVTGAVSAVSAVPAVRARLVAMQQQIIAGTLEQGQGIVVEGRDIGTVVAPEAPVKMFLTASADARASRRTREVLDTGENATVSEMHADMARRDRLDSSRAASPLTQAPDAVLLDTTPLDKDGVVAAVLEQVRRTLLQPVSGTS</sequence>
<evidence type="ECO:0000256" key="9">
    <source>
        <dbReference type="SAM" id="MobiDB-lite"/>
    </source>
</evidence>
<keyword evidence="5 8" id="KW-0067">ATP-binding</keyword>
<dbReference type="InterPro" id="IPR027417">
    <property type="entry name" value="P-loop_NTPase"/>
</dbReference>
<evidence type="ECO:0000256" key="1">
    <source>
        <dbReference type="ARBA" id="ARBA00009427"/>
    </source>
</evidence>
<evidence type="ECO:0000259" key="10">
    <source>
        <dbReference type="Pfam" id="PF02224"/>
    </source>
</evidence>
<dbReference type="CDD" id="cd02020">
    <property type="entry name" value="CMPK"/>
    <property type="match status" value="1"/>
</dbReference>
<dbReference type="EMBL" id="BAAAHE010000026">
    <property type="protein sequence ID" value="GAA0626698.1"/>
    <property type="molecule type" value="Genomic_DNA"/>
</dbReference>
<dbReference type="Gene3D" id="3.40.50.300">
    <property type="entry name" value="P-loop containing nucleotide triphosphate hydrolases"/>
    <property type="match status" value="1"/>
</dbReference>
<keyword evidence="12" id="KW-1185">Reference proteome</keyword>
<comment type="similarity">
    <text evidence="1 8">Belongs to the cytidylate kinase family. Type 1 subfamily.</text>
</comment>
<feature type="region of interest" description="Disordered" evidence="9">
    <location>
        <begin position="172"/>
        <end position="196"/>
    </location>
</feature>
<dbReference type="HAMAP" id="MF_00238">
    <property type="entry name" value="Cytidyl_kinase_type1"/>
    <property type="match status" value="1"/>
</dbReference>
<dbReference type="SUPFAM" id="SSF52540">
    <property type="entry name" value="P-loop containing nucleoside triphosphate hydrolases"/>
    <property type="match status" value="1"/>
</dbReference>
<dbReference type="Pfam" id="PF02224">
    <property type="entry name" value="Cytidylate_kin"/>
    <property type="match status" value="1"/>
</dbReference>
<proteinExistence type="inferred from homology"/>
<evidence type="ECO:0000256" key="8">
    <source>
        <dbReference type="HAMAP-Rule" id="MF_00238"/>
    </source>
</evidence>
<feature type="domain" description="Cytidylate kinase" evidence="10">
    <location>
        <begin position="9"/>
        <end position="226"/>
    </location>
</feature>
<dbReference type="InterPro" id="IPR011994">
    <property type="entry name" value="Cytidylate_kinase_dom"/>
</dbReference>
<reference evidence="11 12" key="1">
    <citation type="journal article" date="2019" name="Int. J. Syst. Evol. Microbiol.">
        <title>The Global Catalogue of Microorganisms (GCM) 10K type strain sequencing project: providing services to taxonomists for standard genome sequencing and annotation.</title>
        <authorList>
            <consortium name="The Broad Institute Genomics Platform"/>
            <consortium name="The Broad Institute Genome Sequencing Center for Infectious Disease"/>
            <person name="Wu L."/>
            <person name="Ma J."/>
        </authorList>
    </citation>
    <scope>NUCLEOTIDE SEQUENCE [LARGE SCALE GENOMIC DNA]</scope>
    <source>
        <strain evidence="11 12">JCM 10671</strain>
    </source>
</reference>
<dbReference type="NCBIfam" id="TIGR00017">
    <property type="entry name" value="cmk"/>
    <property type="match status" value="1"/>
</dbReference>
<name>A0ABN1H1Z1_9ACTN</name>
<dbReference type="GO" id="GO:0016301">
    <property type="term" value="F:kinase activity"/>
    <property type="evidence" value="ECO:0007669"/>
    <property type="project" value="UniProtKB-KW"/>
</dbReference>
<evidence type="ECO:0000313" key="12">
    <source>
        <dbReference type="Proteomes" id="UP001500957"/>
    </source>
</evidence>
<dbReference type="PANTHER" id="PTHR21299:SF2">
    <property type="entry name" value="CYTIDYLATE KINASE"/>
    <property type="match status" value="1"/>
</dbReference>
<comment type="caution">
    <text evidence="11">The sequence shown here is derived from an EMBL/GenBank/DDBJ whole genome shotgun (WGS) entry which is preliminary data.</text>
</comment>
<protein>
    <recommendedName>
        <fullName evidence="8">Cytidylate kinase</fullName>
        <shortName evidence="8">CK</shortName>
        <ecNumber evidence="8">2.7.4.25</ecNumber>
    </recommendedName>
    <alternativeName>
        <fullName evidence="8">Cytidine monophosphate kinase</fullName>
        <shortName evidence="8">CMP kinase</shortName>
    </alternativeName>
</protein>
<dbReference type="Proteomes" id="UP001500957">
    <property type="component" value="Unassembled WGS sequence"/>
</dbReference>
<comment type="catalytic activity">
    <reaction evidence="7 8">
        <text>CMP + ATP = CDP + ADP</text>
        <dbReference type="Rhea" id="RHEA:11600"/>
        <dbReference type="ChEBI" id="CHEBI:30616"/>
        <dbReference type="ChEBI" id="CHEBI:58069"/>
        <dbReference type="ChEBI" id="CHEBI:60377"/>
        <dbReference type="ChEBI" id="CHEBI:456216"/>
        <dbReference type="EC" id="2.7.4.25"/>
    </reaction>
</comment>
<dbReference type="EC" id="2.7.4.25" evidence="8"/>
<gene>
    <name evidence="8 11" type="primary">cmk</name>
    <name evidence="11" type="ORF">GCM10009547_32760</name>
</gene>
<dbReference type="PANTHER" id="PTHR21299">
    <property type="entry name" value="CYTIDYLATE KINASE/PANTOATE-BETA-ALANINE LIGASE"/>
    <property type="match status" value="1"/>
</dbReference>
<accession>A0ABN1H1Z1</accession>
<feature type="compositionally biased region" description="Basic and acidic residues" evidence="9">
    <location>
        <begin position="179"/>
        <end position="191"/>
    </location>
</feature>
<dbReference type="InterPro" id="IPR003136">
    <property type="entry name" value="Cytidylate_kin"/>
</dbReference>
<evidence type="ECO:0000256" key="7">
    <source>
        <dbReference type="ARBA" id="ARBA00048478"/>
    </source>
</evidence>
<comment type="catalytic activity">
    <reaction evidence="6 8">
        <text>dCMP + ATP = dCDP + ADP</text>
        <dbReference type="Rhea" id="RHEA:25094"/>
        <dbReference type="ChEBI" id="CHEBI:30616"/>
        <dbReference type="ChEBI" id="CHEBI:57566"/>
        <dbReference type="ChEBI" id="CHEBI:58593"/>
        <dbReference type="ChEBI" id="CHEBI:456216"/>
        <dbReference type="EC" id="2.7.4.25"/>
    </reaction>
</comment>
<comment type="subcellular location">
    <subcellularLocation>
        <location evidence="8">Cytoplasm</location>
    </subcellularLocation>
</comment>
<evidence type="ECO:0000256" key="3">
    <source>
        <dbReference type="ARBA" id="ARBA00022741"/>
    </source>
</evidence>
<keyword evidence="2 8" id="KW-0808">Transferase</keyword>